<evidence type="ECO:0008006" key="5">
    <source>
        <dbReference type="Google" id="ProtNLM"/>
    </source>
</evidence>
<gene>
    <name evidence="3" type="ORF">TBK1r_24560</name>
</gene>
<protein>
    <recommendedName>
        <fullName evidence="5">Secreted protein</fullName>
    </recommendedName>
</protein>
<reference evidence="3 4" key="1">
    <citation type="submission" date="2019-02" db="EMBL/GenBank/DDBJ databases">
        <title>Deep-cultivation of Planctomycetes and their phenomic and genomic characterization uncovers novel biology.</title>
        <authorList>
            <person name="Wiegand S."/>
            <person name="Jogler M."/>
            <person name="Boedeker C."/>
            <person name="Pinto D."/>
            <person name="Vollmers J."/>
            <person name="Rivas-Marin E."/>
            <person name="Kohn T."/>
            <person name="Peeters S.H."/>
            <person name="Heuer A."/>
            <person name="Rast P."/>
            <person name="Oberbeckmann S."/>
            <person name="Bunk B."/>
            <person name="Jeske O."/>
            <person name="Meyerdierks A."/>
            <person name="Storesund J.E."/>
            <person name="Kallscheuer N."/>
            <person name="Luecker S."/>
            <person name="Lage O.M."/>
            <person name="Pohl T."/>
            <person name="Merkel B.J."/>
            <person name="Hornburger P."/>
            <person name="Mueller R.-W."/>
            <person name="Bruemmer F."/>
            <person name="Labrenz M."/>
            <person name="Spormann A.M."/>
            <person name="Op den Camp H."/>
            <person name="Overmann J."/>
            <person name="Amann R."/>
            <person name="Jetten M.S.M."/>
            <person name="Mascher T."/>
            <person name="Medema M.H."/>
            <person name="Devos D.P."/>
            <person name="Kaster A.-K."/>
            <person name="Ovreas L."/>
            <person name="Rohde M."/>
            <person name="Galperin M.Y."/>
            <person name="Jogler C."/>
        </authorList>
    </citation>
    <scope>NUCLEOTIDE SEQUENCE [LARGE SCALE GENOMIC DNA]</scope>
    <source>
        <strain evidence="3 4">TBK1r</strain>
    </source>
</reference>
<dbReference type="Proteomes" id="UP000318081">
    <property type="component" value="Chromosome"/>
</dbReference>
<feature type="compositionally biased region" description="Basic and acidic residues" evidence="1">
    <location>
        <begin position="997"/>
        <end position="1016"/>
    </location>
</feature>
<sequence length="1022" mass="111276">MIGHGCPPAFRNAHRSAAFAFAASVTLAVVWTALATECIAQTPTEAFKETSIETSTVGATDSSPASSTSAANTPSDVSANDPPNRPRPDLATGPFAFHSTNPAWPLVDADDEHQLSVKIRSLPQYADRELTLHYKLIRVEDGAVVGREQTDLRLSPSGDSEAIAIAASSPDRPGVYEIRCRLSEKSDRIWSRLTRSPNQLASVQTPWMVFQDPTDQDVESITWRRIGPIEPMDPSDWQRPAWMPNGATKLVPNVKRVSESLTLSPRRNASRDPSHELAPGQSMVGFLGERQPHQPYQLSITLTESTLDAAPKTARIEFASTPEFHSVTRTLTLPFGRPMDVSSDGLPAVVTHQLLHFAHDGHEFVRITNPSGDQPISIESLVLDEPVFDESVLDEHTTSRHVTLRVDSPDWMTDLNTDYMAQVAQGDYAESTALMFYLWKATSRLSTHAAWCGYDEVSVAIDPRAWIATPTSAQANAAPGPLWLGDYIEAAITAWSASGSVRVTPRRPGRPNLDEAAHPGRLLHLETGAIDGQASMKTSLRFLDSCVQSPAQGVSIPARELPLALERSFRETIHHYRQTPLDATPVSSSADLDSDYVHVLVPQTSPAPTPDQAPTSDQATTADQPSPIRLTVINTAPWTSQVKLQFSTQQIADCSLLRADDTNAIVQPTGVADTRLLTVAPTSIVRLQVRGETDPIRLVAWQGNMVGGAETLKRLKAHVGEVVGKIGTLALPDDYIELTNGGFEIEGQVGIVGWMHTQFPADAVTLDSSESIEGSHSIRMTADTASAGRIWLVSEPIPVPRSGRLAVSFAIRANKKTAEADPNASPILKTSAATAPHKEIPRHRVRVSLEGNRLGKPVRISTEFQVPCDGHWQPRHVVLEAEQIHREEMESVRLTIDSLSPGRIWIDDVHLHDRFPTGAERTALQDKAFLAIQGLQRGNLKPAAGLLNNGWSRYLMARSHQRGTPPSDSATGNSSPAAGVVHHSGTVPPPTAGHADTMAEPHPKRESVADRLRDWLPKPIRF</sequence>
<feature type="region of interest" description="Disordered" evidence="1">
    <location>
        <begin position="258"/>
        <end position="277"/>
    </location>
</feature>
<evidence type="ECO:0000256" key="2">
    <source>
        <dbReference type="SAM" id="SignalP"/>
    </source>
</evidence>
<feature type="compositionally biased region" description="Polar residues" evidence="1">
    <location>
        <begin position="962"/>
        <end position="976"/>
    </location>
</feature>
<evidence type="ECO:0000256" key="1">
    <source>
        <dbReference type="SAM" id="MobiDB-lite"/>
    </source>
</evidence>
<keyword evidence="4" id="KW-1185">Reference proteome</keyword>
<evidence type="ECO:0000313" key="4">
    <source>
        <dbReference type="Proteomes" id="UP000318081"/>
    </source>
</evidence>
<feature type="signal peptide" evidence="2">
    <location>
        <begin position="1"/>
        <end position="35"/>
    </location>
</feature>
<feature type="region of interest" description="Disordered" evidence="1">
    <location>
        <begin position="601"/>
        <end position="626"/>
    </location>
</feature>
<accession>A0ABX5XUH5</accession>
<feature type="compositionally biased region" description="Polar residues" evidence="1">
    <location>
        <begin position="612"/>
        <end position="624"/>
    </location>
</feature>
<feature type="region of interest" description="Disordered" evidence="1">
    <location>
        <begin position="959"/>
        <end position="1022"/>
    </location>
</feature>
<organism evidence="3 4">
    <name type="scientific">Stieleria magnilauensis</name>
    <dbReference type="NCBI Taxonomy" id="2527963"/>
    <lineage>
        <taxon>Bacteria</taxon>
        <taxon>Pseudomonadati</taxon>
        <taxon>Planctomycetota</taxon>
        <taxon>Planctomycetia</taxon>
        <taxon>Pirellulales</taxon>
        <taxon>Pirellulaceae</taxon>
        <taxon>Stieleria</taxon>
    </lineage>
</organism>
<feature type="chain" id="PRO_5046090837" description="Secreted protein" evidence="2">
    <location>
        <begin position="36"/>
        <end position="1022"/>
    </location>
</feature>
<dbReference type="RefSeq" id="WP_145210453.1">
    <property type="nucleotide sequence ID" value="NZ_CP036432.1"/>
</dbReference>
<feature type="compositionally biased region" description="Low complexity" evidence="1">
    <location>
        <begin position="59"/>
        <end position="76"/>
    </location>
</feature>
<keyword evidence="2" id="KW-0732">Signal</keyword>
<name>A0ABX5XUH5_9BACT</name>
<dbReference type="Gene3D" id="2.60.120.260">
    <property type="entry name" value="Galactose-binding domain-like"/>
    <property type="match status" value="1"/>
</dbReference>
<evidence type="ECO:0000313" key="3">
    <source>
        <dbReference type="EMBL" id="QDV83514.1"/>
    </source>
</evidence>
<proteinExistence type="predicted"/>
<feature type="region of interest" description="Disordered" evidence="1">
    <location>
        <begin position="52"/>
        <end position="95"/>
    </location>
</feature>
<dbReference type="EMBL" id="CP036432">
    <property type="protein sequence ID" value="QDV83514.1"/>
    <property type="molecule type" value="Genomic_DNA"/>
</dbReference>